<dbReference type="EMBL" id="CM042012">
    <property type="protein sequence ID" value="KAI3749664.1"/>
    <property type="molecule type" value="Genomic_DNA"/>
</dbReference>
<name>A0ACB9DSI2_CICIN</name>
<comment type="caution">
    <text evidence="1">The sequence shown here is derived from an EMBL/GenBank/DDBJ whole genome shotgun (WGS) entry which is preliminary data.</text>
</comment>
<protein>
    <submittedName>
        <fullName evidence="1">Uncharacterized protein</fullName>
    </submittedName>
</protein>
<sequence length="457" mass="50255">MYTLSDSLTRVNFRIQKYHVIQKSQFPRYSPRVDVYYHRTPYSAINASQNLTNLTCRVPFPPCFSFALNSVIMANDLRMLETKSFGIVDEDREENELMLELSIGGIFSKPKKTIGNVSESVEKNNLEEDMNVHSKREIQAIRRRELRRKREEKLKKSVGFGSCGSVSGPFVDNKEWLENQIVGQNDEVLEIEPTRKRERIEDLPENVASIPTAPITNGFVYPNAIPVSGGGEIVARIEEDLNTKNSIYRPTACRSFRPYQGNLNLKPIEDEIDGGGRRNFKVNSNGSGGYASSAVSDSQCSSRQGGATDESRSNSSNSQVDHQLPSTSSDPLDQPVGSSKPTVSTVPETDPVIPNGRFKPPESSVSNPPSKVDASSQQRQQQASILSRMPCVSTTGNGPNGKTISGLLYRYTKNEVSIVCVCHGQSFSPAGFVEHAGGVGITHPLKHITILPAAFAS</sequence>
<evidence type="ECO:0000313" key="1">
    <source>
        <dbReference type="EMBL" id="KAI3749664.1"/>
    </source>
</evidence>
<reference evidence="2" key="1">
    <citation type="journal article" date="2022" name="Mol. Ecol. Resour.">
        <title>The genomes of chicory, endive, great burdock and yacon provide insights into Asteraceae palaeo-polyploidization history and plant inulin production.</title>
        <authorList>
            <person name="Fan W."/>
            <person name="Wang S."/>
            <person name="Wang H."/>
            <person name="Wang A."/>
            <person name="Jiang F."/>
            <person name="Liu H."/>
            <person name="Zhao H."/>
            <person name="Xu D."/>
            <person name="Zhang Y."/>
        </authorList>
    </citation>
    <scope>NUCLEOTIDE SEQUENCE [LARGE SCALE GENOMIC DNA]</scope>
    <source>
        <strain evidence="2">cv. Punajuju</strain>
    </source>
</reference>
<accession>A0ACB9DSI2</accession>
<keyword evidence="2" id="KW-1185">Reference proteome</keyword>
<reference evidence="1 2" key="2">
    <citation type="journal article" date="2022" name="Mol. Ecol. Resour.">
        <title>The genomes of chicory, endive, great burdock and yacon provide insights into Asteraceae paleo-polyploidization history and plant inulin production.</title>
        <authorList>
            <person name="Fan W."/>
            <person name="Wang S."/>
            <person name="Wang H."/>
            <person name="Wang A."/>
            <person name="Jiang F."/>
            <person name="Liu H."/>
            <person name="Zhao H."/>
            <person name="Xu D."/>
            <person name="Zhang Y."/>
        </authorList>
    </citation>
    <scope>NUCLEOTIDE SEQUENCE [LARGE SCALE GENOMIC DNA]</scope>
    <source>
        <strain evidence="2">cv. Punajuju</strain>
        <tissue evidence="1">Leaves</tissue>
    </source>
</reference>
<organism evidence="1 2">
    <name type="scientific">Cichorium intybus</name>
    <name type="common">Chicory</name>
    <dbReference type="NCBI Taxonomy" id="13427"/>
    <lineage>
        <taxon>Eukaryota</taxon>
        <taxon>Viridiplantae</taxon>
        <taxon>Streptophyta</taxon>
        <taxon>Embryophyta</taxon>
        <taxon>Tracheophyta</taxon>
        <taxon>Spermatophyta</taxon>
        <taxon>Magnoliopsida</taxon>
        <taxon>eudicotyledons</taxon>
        <taxon>Gunneridae</taxon>
        <taxon>Pentapetalae</taxon>
        <taxon>asterids</taxon>
        <taxon>campanulids</taxon>
        <taxon>Asterales</taxon>
        <taxon>Asteraceae</taxon>
        <taxon>Cichorioideae</taxon>
        <taxon>Cichorieae</taxon>
        <taxon>Cichoriinae</taxon>
        <taxon>Cichorium</taxon>
    </lineage>
</organism>
<proteinExistence type="predicted"/>
<dbReference type="Proteomes" id="UP001055811">
    <property type="component" value="Linkage Group LG04"/>
</dbReference>
<evidence type="ECO:0000313" key="2">
    <source>
        <dbReference type="Proteomes" id="UP001055811"/>
    </source>
</evidence>
<gene>
    <name evidence="1" type="ORF">L2E82_20280</name>
</gene>